<dbReference type="SUPFAM" id="SSF51569">
    <property type="entry name" value="Aldolase"/>
    <property type="match status" value="1"/>
</dbReference>
<dbReference type="InterPro" id="IPR013785">
    <property type="entry name" value="Aldolase_TIM"/>
</dbReference>
<gene>
    <name evidence="8" type="primary">kdsA</name>
    <name evidence="10" type="ORF">C3B54_11160</name>
</gene>
<comment type="subcellular location">
    <subcellularLocation>
        <location evidence="1 8">Cytoplasm</location>
    </subcellularLocation>
</comment>
<evidence type="ECO:0000256" key="5">
    <source>
        <dbReference type="ARBA" id="ARBA00022490"/>
    </source>
</evidence>
<comment type="pathway">
    <text evidence="2">Bacterial outer membrane biogenesis; lipopolysaccharide biosynthesis.</text>
</comment>
<dbReference type="EMBL" id="CP026923">
    <property type="protein sequence ID" value="AVG23164.1"/>
    <property type="molecule type" value="Genomic_DNA"/>
</dbReference>
<dbReference type="NCBIfam" id="TIGR01362">
    <property type="entry name" value="KDO8P_synth"/>
    <property type="match status" value="1"/>
</dbReference>
<feature type="domain" description="DAHP synthetase I/KDSA" evidence="9">
    <location>
        <begin position="11"/>
        <end position="268"/>
    </location>
</feature>
<dbReference type="GO" id="GO:0008676">
    <property type="term" value="F:3-deoxy-8-phosphooctulonate synthase activity"/>
    <property type="evidence" value="ECO:0007669"/>
    <property type="project" value="UniProtKB-UniRule"/>
</dbReference>
<dbReference type="NCBIfam" id="NF003543">
    <property type="entry name" value="PRK05198.1"/>
    <property type="match status" value="1"/>
</dbReference>
<comment type="similarity">
    <text evidence="4 8">Belongs to the KdsA family.</text>
</comment>
<evidence type="ECO:0000313" key="10">
    <source>
        <dbReference type="EMBL" id="AVG23164.1"/>
    </source>
</evidence>
<proteinExistence type="inferred from homology"/>
<evidence type="ECO:0000256" key="6">
    <source>
        <dbReference type="ARBA" id="ARBA00022679"/>
    </source>
</evidence>
<name>A0A2L2BNC3_9MICO</name>
<dbReference type="GO" id="GO:0005737">
    <property type="term" value="C:cytoplasm"/>
    <property type="evidence" value="ECO:0007669"/>
    <property type="project" value="UniProtKB-SubCell"/>
</dbReference>
<dbReference type="InterPro" id="IPR006218">
    <property type="entry name" value="DAHP1/KDSA"/>
</dbReference>
<dbReference type="UniPathway" id="UPA00357">
    <property type="reaction ID" value="UER00474"/>
</dbReference>
<reference evidence="10 11" key="1">
    <citation type="submission" date="2018-02" db="EMBL/GenBank/DDBJ databases">
        <title>Complete genome of the streamlined marine actinobacterium Pontimonas salivibrio CL-TW6 adapted to coastal planktonic lifestype.</title>
        <authorList>
            <person name="Cho B.C."/>
            <person name="Hardies S.C."/>
            <person name="Jang G.I."/>
            <person name="Hwang C.Y."/>
        </authorList>
    </citation>
    <scope>NUCLEOTIDE SEQUENCE [LARGE SCALE GENOMIC DNA]</scope>
    <source>
        <strain evidence="10 11">CL-TW6</strain>
    </source>
</reference>
<dbReference type="Gene3D" id="3.20.20.70">
    <property type="entry name" value="Aldolase class I"/>
    <property type="match status" value="1"/>
</dbReference>
<keyword evidence="8" id="KW-0448">Lipopolysaccharide biosynthesis</keyword>
<dbReference type="RefSeq" id="WP_211286299.1">
    <property type="nucleotide sequence ID" value="NZ_CP026923.1"/>
</dbReference>
<comment type="catalytic activity">
    <reaction evidence="7 8">
        <text>D-arabinose 5-phosphate + phosphoenolpyruvate + H2O = 3-deoxy-alpha-D-manno-2-octulosonate-8-phosphate + phosphate</text>
        <dbReference type="Rhea" id="RHEA:14053"/>
        <dbReference type="ChEBI" id="CHEBI:15377"/>
        <dbReference type="ChEBI" id="CHEBI:43474"/>
        <dbReference type="ChEBI" id="CHEBI:57693"/>
        <dbReference type="ChEBI" id="CHEBI:58702"/>
        <dbReference type="ChEBI" id="CHEBI:85985"/>
        <dbReference type="EC" id="2.5.1.55"/>
    </reaction>
</comment>
<evidence type="ECO:0000259" key="9">
    <source>
        <dbReference type="Pfam" id="PF00793"/>
    </source>
</evidence>
<dbReference type="PANTHER" id="PTHR21057">
    <property type="entry name" value="PHOSPHO-2-DEHYDRO-3-DEOXYHEPTONATE ALDOLASE"/>
    <property type="match status" value="1"/>
</dbReference>
<evidence type="ECO:0000256" key="7">
    <source>
        <dbReference type="ARBA" id="ARBA00049112"/>
    </source>
</evidence>
<protein>
    <recommendedName>
        <fullName evidence="8">2-dehydro-3-deoxyphosphooctonate aldolase</fullName>
        <ecNumber evidence="8">2.5.1.55</ecNumber>
    </recommendedName>
    <alternativeName>
        <fullName evidence="8">3-deoxy-D-manno-octulosonic acid 8-phosphate synthase</fullName>
    </alternativeName>
    <alternativeName>
        <fullName evidence="8">KDO-8-phosphate synthase</fullName>
        <shortName evidence="8">KDO 8-P synthase</shortName>
        <shortName evidence="8">KDOPS</shortName>
    </alternativeName>
    <alternativeName>
        <fullName evidence="8">Phospho-2-dehydro-3-deoxyoctonate aldolase</fullName>
    </alternativeName>
</protein>
<evidence type="ECO:0000256" key="8">
    <source>
        <dbReference type="HAMAP-Rule" id="MF_00056"/>
    </source>
</evidence>
<organism evidence="10 11">
    <name type="scientific">Pontimonas salivibrio</name>
    <dbReference type="NCBI Taxonomy" id="1159327"/>
    <lineage>
        <taxon>Bacteria</taxon>
        <taxon>Bacillati</taxon>
        <taxon>Actinomycetota</taxon>
        <taxon>Actinomycetes</taxon>
        <taxon>Micrococcales</taxon>
        <taxon>Microbacteriaceae</taxon>
        <taxon>Pontimonas</taxon>
    </lineage>
</organism>
<evidence type="ECO:0000256" key="3">
    <source>
        <dbReference type="ARBA" id="ARBA00004845"/>
    </source>
</evidence>
<keyword evidence="6 8" id="KW-0808">Transferase</keyword>
<evidence type="ECO:0000256" key="4">
    <source>
        <dbReference type="ARBA" id="ARBA00010499"/>
    </source>
</evidence>
<sequence length="275" mass="29841">MMPTRAPSISITDKIQLGGDRLVIFAGPCAIETEDLTLQVAKDVKAMGERLDIDVVFKASYDKANRTSIGSYRSAGMDEGLRILQRVKDEFEMPVITDVHESGQIPTVAEVADVVQIPAFLCRQTDLLIAAGKSGRAVNIKRGQFMAARDMRFAVQKVQQSGNPNVFLTERGVTFGYHDLIVDMRSFPIMREFAPVVYDVTHSIQQPGAMDGSSGGARWLAAPLAQGAVAVGVDGLFLETHPDPDNALSDGPNMIPTGQLEGILAKLKAIWELSR</sequence>
<dbReference type="InterPro" id="IPR006269">
    <property type="entry name" value="KDO8P_synthase"/>
</dbReference>
<dbReference type="HAMAP" id="MF_00056">
    <property type="entry name" value="KDO8P_synth"/>
    <property type="match status" value="1"/>
</dbReference>
<comment type="pathway">
    <text evidence="3 8">Carbohydrate biosynthesis; 3-deoxy-D-manno-octulosonate biosynthesis; 3-deoxy-D-manno-octulosonate from D-ribulose 5-phosphate: step 2/3.</text>
</comment>
<dbReference type="GO" id="GO:0019294">
    <property type="term" value="P:keto-3-deoxy-D-manno-octulosonic acid biosynthetic process"/>
    <property type="evidence" value="ECO:0007669"/>
    <property type="project" value="UniProtKB-UniRule"/>
</dbReference>
<keyword evidence="5 8" id="KW-0963">Cytoplasm</keyword>
<dbReference type="UniPathway" id="UPA00030"/>
<dbReference type="KEGG" id="psai:C3B54_11160"/>
<evidence type="ECO:0000313" key="11">
    <source>
        <dbReference type="Proteomes" id="UP000243077"/>
    </source>
</evidence>
<evidence type="ECO:0000256" key="1">
    <source>
        <dbReference type="ARBA" id="ARBA00004496"/>
    </source>
</evidence>
<dbReference type="Proteomes" id="UP000243077">
    <property type="component" value="Chromosome"/>
</dbReference>
<dbReference type="EC" id="2.5.1.55" evidence="8"/>
<keyword evidence="11" id="KW-1185">Reference proteome</keyword>
<accession>A0A2L2BNC3</accession>
<dbReference type="Pfam" id="PF00793">
    <property type="entry name" value="DAHP_synth_1"/>
    <property type="match status" value="1"/>
</dbReference>
<dbReference type="AlphaFoldDB" id="A0A2L2BNC3"/>
<evidence type="ECO:0000256" key="2">
    <source>
        <dbReference type="ARBA" id="ARBA00004756"/>
    </source>
</evidence>